<evidence type="ECO:0000313" key="3">
    <source>
        <dbReference type="EMBL" id="AEG71816.1"/>
    </source>
</evidence>
<dbReference type="InterPro" id="IPR036429">
    <property type="entry name" value="SpoA-like_sf"/>
</dbReference>
<dbReference type="NCBIfam" id="TIGR02551">
    <property type="entry name" value="SpaO_YscQ"/>
    <property type="match status" value="1"/>
</dbReference>
<organism evidence="3 4">
    <name type="scientific">Ralstonia solanacearum (strain Po82)</name>
    <dbReference type="NCBI Taxonomy" id="1031711"/>
    <lineage>
        <taxon>Bacteria</taxon>
        <taxon>Pseudomonadati</taxon>
        <taxon>Pseudomonadota</taxon>
        <taxon>Betaproteobacteria</taxon>
        <taxon>Burkholderiales</taxon>
        <taxon>Burkholderiaceae</taxon>
        <taxon>Ralstonia</taxon>
        <taxon>Ralstonia solanacearum species complex</taxon>
    </lineage>
</organism>
<geneLocation type="plasmid" evidence="4"/>
<dbReference type="Pfam" id="PF01052">
    <property type="entry name" value="FliMN_C"/>
    <property type="match status" value="1"/>
</dbReference>
<accession>F6GAM8</accession>
<dbReference type="PANTHER" id="PTHR30034:SF6">
    <property type="entry name" value="YOP PROTEINS TRANSLOCATION PROTEIN Q"/>
    <property type="match status" value="1"/>
</dbReference>
<feature type="domain" description="Flagellar motor switch protein FliN-like C-terminal" evidence="2">
    <location>
        <begin position="288"/>
        <end position="357"/>
    </location>
</feature>
<dbReference type="AlphaFoldDB" id="F6GAM8"/>
<sequence>MVTAPPSDMNAGPSFSALEPHLRAFTPAQAALTRLLDGMHRCGDSDDWQLQPVRTPLKAAAPITLSIESAQCHAELIIDGSHYPALHAIARDTDRPRRLALGNLWLGPVLEALEDAGLGDAQLTNLRRLKADAVGPATGPVLPLQIANAAHACRCEIRALTWHVAPPAPPAADPAAILDRFSALALPGRLRVASRRCRRDMLDTLAPGDILLGWNGATYRPATDEGTVRLAWGDARQPHLTATAHYKDGIVTTLDLPPITDDDDTFMDDFAVAPRMPAGNGADGGVPLEQLEVPVHLELAVMGMPLAELAALQPQHVLTLPVKIRDVTVRLVCHGQTLGHGQLVAVGEQLGLQIASIGKHHAER</sequence>
<dbReference type="InterPro" id="IPR001543">
    <property type="entry name" value="FliN-like_C"/>
</dbReference>
<dbReference type="KEGG" id="rsn:RSPO_m01180"/>
<keyword evidence="3" id="KW-0614">Plasmid</keyword>
<proteinExistence type="inferred from homology"/>
<dbReference type="GO" id="GO:0030254">
    <property type="term" value="P:protein secretion by the type III secretion system"/>
    <property type="evidence" value="ECO:0007669"/>
    <property type="project" value="InterPro"/>
</dbReference>
<gene>
    <name evidence="3" type="primary">hrcQ</name>
    <name evidence="3" type="ordered locus">RSPO_m01180</name>
</gene>
<dbReference type="GO" id="GO:0050918">
    <property type="term" value="P:positive chemotaxis"/>
    <property type="evidence" value="ECO:0007669"/>
    <property type="project" value="TreeGrafter"/>
</dbReference>
<protein>
    <submittedName>
        <fullName evidence="3">Hrp protein hrcq</fullName>
    </submittedName>
</protein>
<dbReference type="InterPro" id="IPR013385">
    <property type="entry name" value="T3SS_SpaO/YscQ/SpaO"/>
</dbReference>
<evidence type="ECO:0000256" key="1">
    <source>
        <dbReference type="ARBA" id="ARBA00009226"/>
    </source>
</evidence>
<reference evidence="3 4" key="1">
    <citation type="journal article" date="2011" name="J. Bacteriol.">
        <title>Complete genome sequence of the plant pathogen Ralstonia solanacearum strain Po82.</title>
        <authorList>
            <person name="Xu J."/>
            <person name="Zheng H.J."/>
            <person name="Liu L."/>
            <person name="Pan Z.C."/>
            <person name="Prior P."/>
            <person name="Tang B."/>
            <person name="Xu J.S."/>
            <person name="Zhang H."/>
            <person name="Tian Q."/>
            <person name="Zhang L.Q."/>
            <person name="Feng J."/>
        </authorList>
    </citation>
    <scope>NUCLEOTIDE SEQUENCE [LARGE SCALE GENOMIC DNA]</scope>
    <source>
        <strain evidence="4">Po82</strain>
    </source>
</reference>
<evidence type="ECO:0000313" key="4">
    <source>
        <dbReference type="Proteomes" id="UP000007953"/>
    </source>
</evidence>
<dbReference type="PANTHER" id="PTHR30034">
    <property type="entry name" value="FLAGELLAR MOTOR SWITCH PROTEIN FLIM"/>
    <property type="match status" value="1"/>
</dbReference>
<evidence type="ECO:0000259" key="2">
    <source>
        <dbReference type="Pfam" id="PF01052"/>
    </source>
</evidence>
<dbReference type="GO" id="GO:0071978">
    <property type="term" value="P:bacterial-type flagellum-dependent swarming motility"/>
    <property type="evidence" value="ECO:0007669"/>
    <property type="project" value="TreeGrafter"/>
</dbReference>
<dbReference type="SUPFAM" id="SSF101801">
    <property type="entry name" value="Surface presentation of antigens (SPOA)"/>
    <property type="match status" value="1"/>
</dbReference>
<dbReference type="Proteomes" id="UP000007953">
    <property type="component" value="Plasmid megaplasmid"/>
</dbReference>
<dbReference type="HOGENOM" id="CLU_028386_0_0_4"/>
<name>F6GAM8_RALS8</name>
<comment type="similarity">
    <text evidence="1">Belongs to the FliN/MopA/SpaO family.</text>
</comment>
<dbReference type="PATRIC" id="fig|1031711.3.peg.4379"/>
<dbReference type="Gene3D" id="2.30.330.10">
    <property type="entry name" value="SpoA-like"/>
    <property type="match status" value="1"/>
</dbReference>
<dbReference type="EMBL" id="CP002820">
    <property type="protein sequence ID" value="AEG71816.1"/>
    <property type="molecule type" value="Genomic_DNA"/>
</dbReference>